<dbReference type="PRINTS" id="PR00949">
    <property type="entry name" value="TYPE3IMAPROT"/>
</dbReference>
<keyword evidence="2" id="KW-0282">Flagellum</keyword>
<comment type="caution">
    <text evidence="2">The sequence shown here is derived from an EMBL/GenBank/DDBJ whole genome shotgun (WGS) entry which is preliminary data.</text>
</comment>
<dbReference type="GO" id="GO:0009306">
    <property type="term" value="P:protein secretion"/>
    <property type="evidence" value="ECO:0007669"/>
    <property type="project" value="InterPro"/>
</dbReference>
<evidence type="ECO:0000313" key="2">
    <source>
        <dbReference type="EMBL" id="EDM79511.1"/>
    </source>
</evidence>
<evidence type="ECO:0000256" key="1">
    <source>
        <dbReference type="SAM" id="Phobius"/>
    </source>
</evidence>
<dbReference type="PANTHER" id="PTHR30161">
    <property type="entry name" value="FLAGELLAR EXPORT PROTEIN, MEMBRANE FLHA SUBUNIT-RELATED"/>
    <property type="match status" value="1"/>
</dbReference>
<gene>
    <name evidence="2" type="ORF">PPSIR1_35332</name>
</gene>
<organism evidence="2 3">
    <name type="scientific">Plesiocystis pacifica SIR-1</name>
    <dbReference type="NCBI Taxonomy" id="391625"/>
    <lineage>
        <taxon>Bacteria</taxon>
        <taxon>Pseudomonadati</taxon>
        <taxon>Myxococcota</taxon>
        <taxon>Polyangia</taxon>
        <taxon>Nannocystales</taxon>
        <taxon>Nannocystaceae</taxon>
        <taxon>Plesiocystis</taxon>
    </lineage>
</organism>
<keyword evidence="1" id="KW-1133">Transmembrane helix</keyword>
<proteinExistence type="predicted"/>
<protein>
    <submittedName>
        <fullName evidence="2">Flagellar biosynthesis protein FlhA</fullName>
    </submittedName>
</protein>
<feature type="transmembrane region" description="Helical" evidence="1">
    <location>
        <begin position="260"/>
        <end position="281"/>
    </location>
</feature>
<keyword evidence="2" id="KW-0969">Cilium</keyword>
<dbReference type="eggNOG" id="COG1298">
    <property type="taxonomic scope" value="Bacteria"/>
</dbReference>
<name>A6G3X4_9BACT</name>
<dbReference type="GO" id="GO:0044780">
    <property type="term" value="P:bacterial-type flagellum assembly"/>
    <property type="evidence" value="ECO:0007669"/>
    <property type="project" value="TreeGrafter"/>
</dbReference>
<keyword evidence="1" id="KW-0812">Transmembrane</keyword>
<keyword evidence="1" id="KW-0472">Membrane</keyword>
<feature type="transmembrane region" description="Helical" evidence="1">
    <location>
        <begin position="51"/>
        <end position="71"/>
    </location>
</feature>
<feature type="transmembrane region" description="Helical" evidence="1">
    <location>
        <begin position="287"/>
        <end position="304"/>
    </location>
</feature>
<dbReference type="EMBL" id="ABCS01000019">
    <property type="protein sequence ID" value="EDM79511.1"/>
    <property type="molecule type" value="Genomic_DNA"/>
</dbReference>
<keyword evidence="2" id="KW-0966">Cell projection</keyword>
<dbReference type="STRING" id="391625.PPSIR1_35332"/>
<sequence>MLRGLAPAAAVIALLVGLLVPLPTAALDALLSLSLACAVVVLVATLQIRRVLDFAAFPVLLLVLTFARLTLNVSTTRLILSQADAGRVIDAFAGLVVRGDLLVGAVMFGVITAIQYLVIARGAERVAEVAARFTLDSLPGEQVAIDRERARGQIGADEARARRAELGERADFFGRMDGVMRIVKGDALVGLVITAINLVGGAAIGMRQGAGLVESLGVYGRLAVGDGLLAQLPAMLLALAAAMLVSRVDRRDAARSPRLFDWLEAPMLLAPATLLLVLAAVPGMPTLAFGTTGVGLLLVALYLTRAPAAAKKLASPEPLRVGVPASLRPELREDLEGALPALRQRCSATLNLPFPPLVLELRPELPERSLALDLEDRSLARETIEASAADDPDAWLLAGFHALTRGASALLELDAIEGAIERERRRRPAVVRRAMRCAESIDLLHIARAFVRERVPLPSVTALLTALAEERCFHDPNERSRWPELAREALADRWLRELHAGVCELGDPRWLRASPDLEDLLVARWEPGANRPRVHLSPKERQRVLARVQGEGPAIVLCSARARPALAALMTGLRPHVPVFALGELAAAGLEPPDTPALLDLE</sequence>
<dbReference type="GO" id="GO:0005886">
    <property type="term" value="C:plasma membrane"/>
    <property type="evidence" value="ECO:0007669"/>
    <property type="project" value="TreeGrafter"/>
</dbReference>
<keyword evidence="3" id="KW-1185">Reference proteome</keyword>
<dbReference type="Proteomes" id="UP000005801">
    <property type="component" value="Unassembled WGS sequence"/>
</dbReference>
<dbReference type="Pfam" id="PF00771">
    <property type="entry name" value="FHIPEP"/>
    <property type="match status" value="1"/>
</dbReference>
<dbReference type="PANTHER" id="PTHR30161:SF1">
    <property type="entry name" value="FLAGELLAR BIOSYNTHESIS PROTEIN FLHA-RELATED"/>
    <property type="match status" value="1"/>
</dbReference>
<feature type="transmembrane region" description="Helical" evidence="1">
    <location>
        <begin position="29"/>
        <end position="46"/>
    </location>
</feature>
<feature type="transmembrane region" description="Helical" evidence="1">
    <location>
        <begin position="101"/>
        <end position="119"/>
    </location>
</feature>
<dbReference type="InterPro" id="IPR001712">
    <property type="entry name" value="T3SS_FHIPEP"/>
</dbReference>
<dbReference type="AlphaFoldDB" id="A6G3X4"/>
<reference evidence="2 3" key="1">
    <citation type="submission" date="2007-06" db="EMBL/GenBank/DDBJ databases">
        <authorList>
            <person name="Shimkets L."/>
            <person name="Ferriera S."/>
            <person name="Johnson J."/>
            <person name="Kravitz S."/>
            <person name="Beeson K."/>
            <person name="Sutton G."/>
            <person name="Rogers Y.-H."/>
            <person name="Friedman R."/>
            <person name="Frazier M."/>
            <person name="Venter J.C."/>
        </authorList>
    </citation>
    <scope>NUCLEOTIDE SEQUENCE [LARGE SCALE GENOMIC DNA]</scope>
    <source>
        <strain evidence="2 3">SIR-1</strain>
    </source>
</reference>
<accession>A6G3X4</accession>
<feature type="transmembrane region" description="Helical" evidence="1">
    <location>
        <begin position="228"/>
        <end position="248"/>
    </location>
</feature>
<feature type="transmembrane region" description="Helical" evidence="1">
    <location>
        <begin position="187"/>
        <end position="208"/>
    </location>
</feature>
<evidence type="ECO:0000313" key="3">
    <source>
        <dbReference type="Proteomes" id="UP000005801"/>
    </source>
</evidence>